<evidence type="ECO:0000256" key="3">
    <source>
        <dbReference type="ARBA" id="ARBA00022741"/>
    </source>
</evidence>
<evidence type="ECO:0000256" key="5">
    <source>
        <dbReference type="ARBA" id="ARBA00022840"/>
    </source>
</evidence>
<dbReference type="EMBL" id="JAUCMV010000002">
    <property type="protein sequence ID" value="KAK0416696.1"/>
    <property type="molecule type" value="Genomic_DNA"/>
</dbReference>
<feature type="binding site" evidence="6">
    <location>
        <position position="202"/>
    </location>
    <ligand>
        <name>ATP</name>
        <dbReference type="ChEBI" id="CHEBI:30616"/>
    </ligand>
</feature>
<dbReference type="GO" id="GO:0009966">
    <property type="term" value="P:regulation of signal transduction"/>
    <property type="evidence" value="ECO:0007669"/>
    <property type="project" value="TreeGrafter"/>
</dbReference>
<dbReference type="Gene3D" id="1.10.510.10">
    <property type="entry name" value="Transferase(Phosphotransferase) domain 1"/>
    <property type="match status" value="1"/>
</dbReference>
<feature type="region of interest" description="Disordered" evidence="7">
    <location>
        <begin position="1"/>
        <end position="26"/>
    </location>
</feature>
<dbReference type="GO" id="GO:0007186">
    <property type="term" value="P:G protein-coupled receptor signaling pathway"/>
    <property type="evidence" value="ECO:0007669"/>
    <property type="project" value="TreeGrafter"/>
</dbReference>
<dbReference type="GO" id="GO:0004703">
    <property type="term" value="F:G protein-coupled receptor kinase activity"/>
    <property type="evidence" value="ECO:0007669"/>
    <property type="project" value="TreeGrafter"/>
</dbReference>
<dbReference type="GO" id="GO:0001664">
    <property type="term" value="F:G protein-coupled receptor binding"/>
    <property type="evidence" value="ECO:0007669"/>
    <property type="project" value="TreeGrafter"/>
</dbReference>
<evidence type="ECO:0000256" key="2">
    <source>
        <dbReference type="ARBA" id="ARBA00022679"/>
    </source>
</evidence>
<protein>
    <recommendedName>
        <fullName evidence="8">Protein kinase domain-containing protein</fullName>
    </recommendedName>
</protein>
<sequence>MNDRKNPEGRSRRRGEKASCQRRRRPTCHTQGIATLVSRTDWCKLMEIAAGPAVTRRERTSSGQRRLVAVPCKAPDEECDRSTEADAAALWRGRLDDLSGESTTTKKAPLRESPRRRQKNSLSYAALRRHRKELVAVVPCVYYMGGRCSRRASSPAYTQLSDFSIVRAIGRGAFGKVCIVRHKQTKKHYALKYMDKRRCVRKSAAFNVLRELELLSELNHPFLVNLWSSFQDDKYMFMLCDLLLGGDLRYHLNRQGHFSEDRSKLYVCEMAHALSYLHSHRIIHRDVKPENILLDDHGHAHLTDLNLATKLEPSSMATSASGTRPYMAPEILLTELGQAPGYDNRVDWWSLGIVFYEMLQGRPPYEFTAKFTSEQVLLLIFENCLTLPTNWPTDLKSFITSILHCNPSLRINSLERLSAHRYMQRIDMKAVLERRTAPIFVPRSDSLNCDLTYELESRIFESQLRHHRRHRHYHRGAGSGSSAATRDHDESLERAVEEVSRRFRAYDRNRANRDGKIDEAPRPAEGNNVAPTENSNHHQPATGVTATSTAPSPANCL</sequence>
<dbReference type="FunFam" id="1.10.510.10:FF:000169">
    <property type="entry name" value="Serine/threonine-protein kinase 32A"/>
    <property type="match status" value="1"/>
</dbReference>
<dbReference type="SMART" id="SM00220">
    <property type="entry name" value="S_TKc"/>
    <property type="match status" value="1"/>
</dbReference>
<evidence type="ECO:0000259" key="8">
    <source>
        <dbReference type="PROSITE" id="PS50011"/>
    </source>
</evidence>
<keyword evidence="10" id="KW-1185">Reference proteome</keyword>
<evidence type="ECO:0000313" key="9">
    <source>
        <dbReference type="EMBL" id="KAK0416696.1"/>
    </source>
</evidence>
<evidence type="ECO:0000256" key="1">
    <source>
        <dbReference type="ARBA" id="ARBA00022527"/>
    </source>
</evidence>
<evidence type="ECO:0000256" key="7">
    <source>
        <dbReference type="SAM" id="MobiDB-lite"/>
    </source>
</evidence>
<feature type="compositionally biased region" description="Basic and acidic residues" evidence="7">
    <location>
        <begin position="510"/>
        <end position="522"/>
    </location>
</feature>
<feature type="region of interest" description="Disordered" evidence="7">
    <location>
        <begin position="98"/>
        <end position="120"/>
    </location>
</feature>
<reference evidence="9" key="1">
    <citation type="submission" date="2023-06" db="EMBL/GenBank/DDBJ databases">
        <title>Genomic analysis of the entomopathogenic nematode Steinernema hermaphroditum.</title>
        <authorList>
            <person name="Schwarz E.M."/>
            <person name="Heppert J.K."/>
            <person name="Baniya A."/>
            <person name="Schwartz H.T."/>
            <person name="Tan C.-H."/>
            <person name="Antoshechkin I."/>
            <person name="Sternberg P.W."/>
            <person name="Goodrich-Blair H."/>
            <person name="Dillman A.R."/>
        </authorList>
    </citation>
    <scope>NUCLEOTIDE SEQUENCE</scope>
    <source>
        <strain evidence="9">PS9179</strain>
        <tissue evidence="9">Whole animal</tissue>
    </source>
</reference>
<keyword evidence="1" id="KW-0723">Serine/threonine-protein kinase</keyword>
<accession>A0AA39I484</accession>
<feature type="compositionally biased region" description="Basic and acidic residues" evidence="7">
    <location>
        <begin position="1"/>
        <end position="10"/>
    </location>
</feature>
<dbReference type="InterPro" id="IPR017441">
    <property type="entry name" value="Protein_kinase_ATP_BS"/>
</dbReference>
<dbReference type="Proteomes" id="UP001175271">
    <property type="component" value="Unassembled WGS sequence"/>
</dbReference>
<feature type="compositionally biased region" description="Basic residues" evidence="7">
    <location>
        <begin position="465"/>
        <end position="475"/>
    </location>
</feature>
<dbReference type="InterPro" id="IPR000719">
    <property type="entry name" value="Prot_kinase_dom"/>
</dbReference>
<dbReference type="AlphaFoldDB" id="A0AA39I484"/>
<feature type="domain" description="Protein kinase" evidence="8">
    <location>
        <begin position="163"/>
        <end position="423"/>
    </location>
</feature>
<dbReference type="FunFam" id="3.30.200.20:FF:000904">
    <property type="entry name" value="Protein CBG18395"/>
    <property type="match status" value="1"/>
</dbReference>
<dbReference type="GO" id="GO:0005524">
    <property type="term" value="F:ATP binding"/>
    <property type="evidence" value="ECO:0007669"/>
    <property type="project" value="UniProtKB-UniRule"/>
</dbReference>
<dbReference type="PROSITE" id="PS00108">
    <property type="entry name" value="PROTEIN_KINASE_ST"/>
    <property type="match status" value="1"/>
</dbReference>
<dbReference type="PROSITE" id="PS00107">
    <property type="entry name" value="PROTEIN_KINASE_ATP"/>
    <property type="match status" value="1"/>
</dbReference>
<evidence type="ECO:0000256" key="6">
    <source>
        <dbReference type="PROSITE-ProRule" id="PRU10141"/>
    </source>
</evidence>
<gene>
    <name evidence="9" type="ORF">QR680_012636</name>
</gene>
<dbReference type="InterPro" id="IPR011009">
    <property type="entry name" value="Kinase-like_dom_sf"/>
</dbReference>
<evidence type="ECO:0000256" key="4">
    <source>
        <dbReference type="ARBA" id="ARBA00022777"/>
    </source>
</evidence>
<keyword evidence="3 6" id="KW-0547">Nucleotide-binding</keyword>
<dbReference type="PROSITE" id="PS50011">
    <property type="entry name" value="PROTEIN_KINASE_DOM"/>
    <property type="match status" value="1"/>
</dbReference>
<feature type="region of interest" description="Disordered" evidence="7">
    <location>
        <begin position="510"/>
        <end position="557"/>
    </location>
</feature>
<dbReference type="PANTHER" id="PTHR24355:SF30">
    <property type="entry name" value="SERINE_THREONINE-PROTEIN KINASE 32B ISOFORM X1"/>
    <property type="match status" value="1"/>
</dbReference>
<dbReference type="PANTHER" id="PTHR24355">
    <property type="entry name" value="G PROTEIN-COUPLED RECEPTOR KINASE/RIBOSOMAL PROTEIN S6 KINASE"/>
    <property type="match status" value="1"/>
</dbReference>
<keyword evidence="5 6" id="KW-0067">ATP-binding</keyword>
<evidence type="ECO:0000313" key="10">
    <source>
        <dbReference type="Proteomes" id="UP001175271"/>
    </source>
</evidence>
<dbReference type="InterPro" id="IPR008271">
    <property type="entry name" value="Ser/Thr_kinase_AS"/>
</dbReference>
<organism evidence="9 10">
    <name type="scientific">Steinernema hermaphroditum</name>
    <dbReference type="NCBI Taxonomy" id="289476"/>
    <lineage>
        <taxon>Eukaryota</taxon>
        <taxon>Metazoa</taxon>
        <taxon>Ecdysozoa</taxon>
        <taxon>Nematoda</taxon>
        <taxon>Chromadorea</taxon>
        <taxon>Rhabditida</taxon>
        <taxon>Tylenchina</taxon>
        <taxon>Panagrolaimomorpha</taxon>
        <taxon>Strongyloidoidea</taxon>
        <taxon>Steinernematidae</taxon>
        <taxon>Steinernema</taxon>
    </lineage>
</organism>
<feature type="compositionally biased region" description="Polar residues" evidence="7">
    <location>
        <begin position="529"/>
        <end position="557"/>
    </location>
</feature>
<dbReference type="Gene3D" id="3.30.200.20">
    <property type="entry name" value="Phosphorylase Kinase, domain 1"/>
    <property type="match status" value="1"/>
</dbReference>
<dbReference type="SUPFAM" id="SSF56112">
    <property type="entry name" value="Protein kinase-like (PK-like)"/>
    <property type="match status" value="1"/>
</dbReference>
<proteinExistence type="predicted"/>
<feature type="region of interest" description="Disordered" evidence="7">
    <location>
        <begin position="465"/>
        <end position="493"/>
    </location>
</feature>
<keyword evidence="4" id="KW-0418">Kinase</keyword>
<comment type="caution">
    <text evidence="9">The sequence shown here is derived from an EMBL/GenBank/DDBJ whole genome shotgun (WGS) entry which is preliminary data.</text>
</comment>
<name>A0AA39I484_9BILA</name>
<dbReference type="Pfam" id="PF00069">
    <property type="entry name" value="Pkinase"/>
    <property type="match status" value="1"/>
</dbReference>
<feature type="compositionally biased region" description="Basic residues" evidence="7">
    <location>
        <begin position="11"/>
        <end position="26"/>
    </location>
</feature>
<keyword evidence="2" id="KW-0808">Transferase</keyword>